<dbReference type="InterPro" id="IPR036388">
    <property type="entry name" value="WH-like_DNA-bd_sf"/>
</dbReference>
<evidence type="ECO:0000313" key="8">
    <source>
        <dbReference type="Proteomes" id="UP000332933"/>
    </source>
</evidence>
<evidence type="ECO:0000256" key="1">
    <source>
        <dbReference type="ARBA" id="ARBA00004123"/>
    </source>
</evidence>
<dbReference type="SUPFAM" id="SSF46785">
    <property type="entry name" value="Winged helix' DNA-binding domain"/>
    <property type="match status" value="1"/>
</dbReference>
<keyword evidence="2" id="KW-0238">DNA-binding</keyword>
<dbReference type="AlphaFoldDB" id="A0A485K6Y9"/>
<protein>
    <submittedName>
        <fullName evidence="7">Aste57867_1659 protein</fullName>
    </submittedName>
</protein>
<evidence type="ECO:0000259" key="5">
    <source>
        <dbReference type="SMART" id="SM00415"/>
    </source>
</evidence>
<evidence type="ECO:0000256" key="3">
    <source>
        <dbReference type="ARBA" id="ARBA00023242"/>
    </source>
</evidence>
<evidence type="ECO:0000313" key="7">
    <source>
        <dbReference type="EMBL" id="VFT78871.1"/>
    </source>
</evidence>
<sequence>MPHTSASATLPPSTFLLKLARLLNNHANSDVVGWDMCGNQFTVKCVARMEQAVLRHYFRNALSYTAFRQQLLAYGFVLMGHHVDTDTFRHPHYTRRTSAITKPRRGHTPLVVPDHIEPPCTSSSRELACNPNWGNMTTTTTTGPENPLFQQQVDRNASWSVLLEPAIVCV</sequence>
<dbReference type="GO" id="GO:0003700">
    <property type="term" value="F:DNA-binding transcription factor activity"/>
    <property type="evidence" value="ECO:0007669"/>
    <property type="project" value="InterPro"/>
</dbReference>
<evidence type="ECO:0000256" key="4">
    <source>
        <dbReference type="RuleBase" id="RU004020"/>
    </source>
</evidence>
<proteinExistence type="inferred from homology"/>
<reference evidence="7 8" key="1">
    <citation type="submission" date="2019-03" db="EMBL/GenBank/DDBJ databases">
        <authorList>
            <person name="Gaulin E."/>
            <person name="Dumas B."/>
        </authorList>
    </citation>
    <scope>NUCLEOTIDE SEQUENCE [LARGE SCALE GENOMIC DNA]</scope>
    <source>
        <strain evidence="7">CBS 568.67</strain>
    </source>
</reference>
<comment type="similarity">
    <text evidence="4">Belongs to the HSF family.</text>
</comment>
<reference evidence="6" key="2">
    <citation type="submission" date="2019-06" db="EMBL/GenBank/DDBJ databases">
        <title>Genomics analysis of Aphanomyces spp. identifies a new class of oomycete effector associated with host adaptation.</title>
        <authorList>
            <person name="Gaulin E."/>
        </authorList>
    </citation>
    <scope>NUCLEOTIDE SEQUENCE</scope>
    <source>
        <strain evidence="6">CBS 578.67</strain>
    </source>
</reference>
<dbReference type="InterPro" id="IPR036390">
    <property type="entry name" value="WH_DNA-bd_sf"/>
</dbReference>
<comment type="subcellular location">
    <subcellularLocation>
        <location evidence="1">Nucleus</location>
    </subcellularLocation>
</comment>
<dbReference type="Proteomes" id="UP000332933">
    <property type="component" value="Unassembled WGS sequence"/>
</dbReference>
<feature type="domain" description="HSF-type DNA-binding" evidence="5">
    <location>
        <begin position="11"/>
        <end position="103"/>
    </location>
</feature>
<organism evidence="7 8">
    <name type="scientific">Aphanomyces stellatus</name>
    <dbReference type="NCBI Taxonomy" id="120398"/>
    <lineage>
        <taxon>Eukaryota</taxon>
        <taxon>Sar</taxon>
        <taxon>Stramenopiles</taxon>
        <taxon>Oomycota</taxon>
        <taxon>Saprolegniomycetes</taxon>
        <taxon>Saprolegniales</taxon>
        <taxon>Verrucalvaceae</taxon>
        <taxon>Aphanomyces</taxon>
    </lineage>
</organism>
<dbReference type="InterPro" id="IPR000232">
    <property type="entry name" value="HSF_DNA-bd"/>
</dbReference>
<accession>A0A485K6Y9</accession>
<evidence type="ECO:0000313" key="6">
    <source>
        <dbReference type="EMBL" id="KAF0718490.1"/>
    </source>
</evidence>
<gene>
    <name evidence="7" type="primary">Aste57867_1659</name>
    <name evidence="6" type="ORF">As57867_001657</name>
    <name evidence="7" type="ORF">ASTE57867_1659</name>
</gene>
<dbReference type="GO" id="GO:0005634">
    <property type="term" value="C:nucleus"/>
    <property type="evidence" value="ECO:0007669"/>
    <property type="project" value="UniProtKB-SubCell"/>
</dbReference>
<dbReference type="EMBL" id="VJMH01000144">
    <property type="protein sequence ID" value="KAF0718490.1"/>
    <property type="molecule type" value="Genomic_DNA"/>
</dbReference>
<evidence type="ECO:0000256" key="2">
    <source>
        <dbReference type="ARBA" id="ARBA00023125"/>
    </source>
</evidence>
<keyword evidence="8" id="KW-1185">Reference proteome</keyword>
<name>A0A485K6Y9_9STRA</name>
<keyword evidence="3" id="KW-0539">Nucleus</keyword>
<dbReference type="GO" id="GO:0043565">
    <property type="term" value="F:sequence-specific DNA binding"/>
    <property type="evidence" value="ECO:0007669"/>
    <property type="project" value="InterPro"/>
</dbReference>
<dbReference type="Gene3D" id="1.10.10.10">
    <property type="entry name" value="Winged helix-like DNA-binding domain superfamily/Winged helix DNA-binding domain"/>
    <property type="match status" value="1"/>
</dbReference>
<dbReference type="EMBL" id="CAADRA010000144">
    <property type="protein sequence ID" value="VFT78871.1"/>
    <property type="molecule type" value="Genomic_DNA"/>
</dbReference>
<dbReference type="Pfam" id="PF00447">
    <property type="entry name" value="HSF_DNA-bind"/>
    <property type="match status" value="1"/>
</dbReference>
<dbReference type="SMART" id="SM00415">
    <property type="entry name" value="HSF"/>
    <property type="match status" value="1"/>
</dbReference>